<evidence type="ECO:0008006" key="5">
    <source>
        <dbReference type="Google" id="ProtNLM"/>
    </source>
</evidence>
<dbReference type="AlphaFoldDB" id="A0AA40EID3"/>
<feature type="region of interest" description="Disordered" evidence="1">
    <location>
        <begin position="1"/>
        <end position="25"/>
    </location>
</feature>
<dbReference type="InterPro" id="IPR008547">
    <property type="entry name" value="DUF829_TMEM53"/>
</dbReference>
<dbReference type="Proteomes" id="UP001172155">
    <property type="component" value="Unassembled WGS sequence"/>
</dbReference>
<feature type="non-terminal residue" evidence="3">
    <location>
        <position position="266"/>
    </location>
</feature>
<dbReference type="InterPro" id="IPR029058">
    <property type="entry name" value="AB_hydrolase_fold"/>
</dbReference>
<comment type="caution">
    <text evidence="3">The sequence shown here is derived from an EMBL/GenBank/DDBJ whole genome shotgun (WGS) entry which is preliminary data.</text>
</comment>
<feature type="transmembrane region" description="Helical" evidence="2">
    <location>
        <begin position="160"/>
        <end position="178"/>
    </location>
</feature>
<evidence type="ECO:0000313" key="3">
    <source>
        <dbReference type="EMBL" id="KAK0740031.1"/>
    </source>
</evidence>
<gene>
    <name evidence="3" type="ORF">B0T18DRAFT_352099</name>
</gene>
<dbReference type="Pfam" id="PF05705">
    <property type="entry name" value="DUF829"/>
    <property type="match status" value="1"/>
</dbReference>
<dbReference type="SUPFAM" id="SSF53474">
    <property type="entry name" value="alpha/beta-Hydrolases"/>
    <property type="match status" value="1"/>
</dbReference>
<accession>A0AA40EID3</accession>
<keyword evidence="2" id="KW-0812">Transmembrane</keyword>
<feature type="compositionally biased region" description="Low complexity" evidence="1">
    <location>
        <begin position="1"/>
        <end position="11"/>
    </location>
</feature>
<sequence>MTTLSPNVSVFYPPPSPPASPPSNTPPPKLIILAPWLSARPAPIATHLAPHRALFPTTPILLIRTPRHHLLLPSLAFRELAAFAVPVIRAVCPSTAATTPRGDPNPDPDLLIHVFSAGGSSALAHLRTLLSPHMSPHTIVFDSGPPRSSQCALLWSSTRLFWPAWFWGLVLSVWLWVVGRFVGVARRQAGVHNERGGRARGEVRRTYVYSRGDEVVGWREVEGHAEEARGRGFEVRMERFEGTGHVGHGRGDMGRYWGVVRRAWEG</sequence>
<dbReference type="PANTHER" id="PTHR12265">
    <property type="entry name" value="TRANSMEMBRANE PROTEIN 53"/>
    <property type="match status" value="1"/>
</dbReference>
<evidence type="ECO:0000256" key="2">
    <source>
        <dbReference type="SAM" id="Phobius"/>
    </source>
</evidence>
<protein>
    <recommendedName>
        <fullName evidence="5">Indole-diterpene biosynthesis protein PaxU</fullName>
    </recommendedName>
</protein>
<evidence type="ECO:0000313" key="4">
    <source>
        <dbReference type="Proteomes" id="UP001172155"/>
    </source>
</evidence>
<dbReference type="EMBL" id="JAUKUD010000006">
    <property type="protein sequence ID" value="KAK0740031.1"/>
    <property type="molecule type" value="Genomic_DNA"/>
</dbReference>
<organism evidence="3 4">
    <name type="scientific">Schizothecium vesticola</name>
    <dbReference type="NCBI Taxonomy" id="314040"/>
    <lineage>
        <taxon>Eukaryota</taxon>
        <taxon>Fungi</taxon>
        <taxon>Dikarya</taxon>
        <taxon>Ascomycota</taxon>
        <taxon>Pezizomycotina</taxon>
        <taxon>Sordariomycetes</taxon>
        <taxon>Sordariomycetidae</taxon>
        <taxon>Sordariales</taxon>
        <taxon>Schizotheciaceae</taxon>
        <taxon>Schizothecium</taxon>
    </lineage>
</organism>
<feature type="compositionally biased region" description="Pro residues" evidence="1">
    <location>
        <begin position="12"/>
        <end position="25"/>
    </location>
</feature>
<proteinExistence type="predicted"/>
<keyword evidence="4" id="KW-1185">Reference proteome</keyword>
<keyword evidence="2" id="KW-0472">Membrane</keyword>
<keyword evidence="2" id="KW-1133">Transmembrane helix</keyword>
<reference evidence="3" key="1">
    <citation type="submission" date="2023-06" db="EMBL/GenBank/DDBJ databases">
        <title>Genome-scale phylogeny and comparative genomics of the fungal order Sordariales.</title>
        <authorList>
            <consortium name="Lawrence Berkeley National Laboratory"/>
            <person name="Hensen N."/>
            <person name="Bonometti L."/>
            <person name="Westerberg I."/>
            <person name="Brannstrom I.O."/>
            <person name="Guillou S."/>
            <person name="Cros-Aarteil S."/>
            <person name="Calhoun S."/>
            <person name="Haridas S."/>
            <person name="Kuo A."/>
            <person name="Mondo S."/>
            <person name="Pangilinan J."/>
            <person name="Riley R."/>
            <person name="LaButti K."/>
            <person name="Andreopoulos B."/>
            <person name="Lipzen A."/>
            <person name="Chen C."/>
            <person name="Yanf M."/>
            <person name="Daum C."/>
            <person name="Ng V."/>
            <person name="Clum A."/>
            <person name="Steindorff A."/>
            <person name="Ohm R."/>
            <person name="Martin F."/>
            <person name="Silar P."/>
            <person name="Natvig D."/>
            <person name="Lalanne C."/>
            <person name="Gautier V."/>
            <person name="Ament-velasquez S.L."/>
            <person name="Kruys A."/>
            <person name="Hutchinson M.I."/>
            <person name="Powell A.J."/>
            <person name="Barry K."/>
            <person name="Miller A.N."/>
            <person name="Grigoriev I.V."/>
            <person name="Debuchy R."/>
            <person name="Gladieux P."/>
            <person name="Thoren M.H."/>
            <person name="Johannesson H."/>
        </authorList>
    </citation>
    <scope>NUCLEOTIDE SEQUENCE</scope>
    <source>
        <strain evidence="3">SMH3187-1</strain>
    </source>
</reference>
<evidence type="ECO:0000256" key="1">
    <source>
        <dbReference type="SAM" id="MobiDB-lite"/>
    </source>
</evidence>
<name>A0AA40EID3_9PEZI</name>
<dbReference type="PANTHER" id="PTHR12265:SF40">
    <property type="entry name" value="DUF829-DOMAIN-CONTAINING PROTEIN"/>
    <property type="match status" value="1"/>
</dbReference>